<evidence type="ECO:0000313" key="1">
    <source>
        <dbReference type="EMBL" id="MBP1938406.1"/>
    </source>
</evidence>
<accession>A0ABS4H7F2</accession>
<gene>
    <name evidence="1" type="ORF">J2Z20_003328</name>
</gene>
<dbReference type="Proteomes" id="UP001519273">
    <property type="component" value="Unassembled WGS sequence"/>
</dbReference>
<name>A0ABS4H7F2_9BACL</name>
<sequence>MSAPSLQSFQEQVSELLLRHRSLLDVMSKNGQSSSSVNRAVTKSITECGCIQLYAKKQKFGSNLQQAKENSTNHVHGQLCEHCREAISSELGRNLFYISALCSQLGINLDDVLQKESEKCSTLGLFNLS</sequence>
<evidence type="ECO:0000313" key="2">
    <source>
        <dbReference type="Proteomes" id="UP001519273"/>
    </source>
</evidence>
<protein>
    <recommendedName>
        <fullName evidence="3">DUF1573 domain-containing protein</fullName>
    </recommendedName>
</protein>
<dbReference type="Gene3D" id="1.10.287.1080">
    <property type="entry name" value="MazG-like"/>
    <property type="match status" value="1"/>
</dbReference>
<comment type="caution">
    <text evidence="1">The sequence shown here is derived from an EMBL/GenBank/DDBJ whole genome shotgun (WGS) entry which is preliminary data.</text>
</comment>
<reference evidence="1 2" key="1">
    <citation type="submission" date="2021-03" db="EMBL/GenBank/DDBJ databases">
        <title>Genomic Encyclopedia of Type Strains, Phase IV (KMG-IV): sequencing the most valuable type-strain genomes for metagenomic binning, comparative biology and taxonomic classification.</title>
        <authorList>
            <person name="Goeker M."/>
        </authorList>
    </citation>
    <scope>NUCLEOTIDE SEQUENCE [LARGE SCALE GENOMIC DNA]</scope>
    <source>
        <strain evidence="1 2">DSM 23491</strain>
    </source>
</reference>
<proteinExistence type="predicted"/>
<organism evidence="1 2">
    <name type="scientific">Paenibacillus sediminis</name>
    <dbReference type="NCBI Taxonomy" id="664909"/>
    <lineage>
        <taxon>Bacteria</taxon>
        <taxon>Bacillati</taxon>
        <taxon>Bacillota</taxon>
        <taxon>Bacilli</taxon>
        <taxon>Bacillales</taxon>
        <taxon>Paenibacillaceae</taxon>
        <taxon>Paenibacillus</taxon>
    </lineage>
</organism>
<dbReference type="EMBL" id="JAGGKP010000014">
    <property type="protein sequence ID" value="MBP1938406.1"/>
    <property type="molecule type" value="Genomic_DNA"/>
</dbReference>
<dbReference type="RefSeq" id="WP_209852855.1">
    <property type="nucleotide sequence ID" value="NZ_CBCRVE010000014.1"/>
</dbReference>
<keyword evidence="2" id="KW-1185">Reference proteome</keyword>
<evidence type="ECO:0008006" key="3">
    <source>
        <dbReference type="Google" id="ProtNLM"/>
    </source>
</evidence>